<dbReference type="EnsemblMetazoa" id="XM_038191204.1">
    <property type="protein sequence ID" value="XP_038047132.1"/>
    <property type="gene ID" value="LOC119721234"/>
</dbReference>
<dbReference type="AlphaFoldDB" id="A0A913Z5Y8"/>
<proteinExistence type="predicted"/>
<dbReference type="Proteomes" id="UP000887568">
    <property type="component" value="Unplaced"/>
</dbReference>
<protein>
    <submittedName>
        <fullName evidence="3">Uncharacterized protein</fullName>
    </submittedName>
</protein>
<sequence>MELPCLKVLTIFLLISGLVVCSLTENEDEISREEGTDLKNYLREVHQAMSNHLATRETSKDDQPATRDTSDGGSASDSKIDTMELGRRKAGMKRSKFGRIKFLRLHSGDGF</sequence>
<feature type="region of interest" description="Disordered" evidence="1">
    <location>
        <begin position="49"/>
        <end position="92"/>
    </location>
</feature>
<name>A0A913Z5Y8_PATMI</name>
<keyword evidence="2" id="KW-0732">Signal</keyword>
<dbReference type="GeneID" id="119721234"/>
<organism evidence="3 4">
    <name type="scientific">Patiria miniata</name>
    <name type="common">Bat star</name>
    <name type="synonym">Asterina miniata</name>
    <dbReference type="NCBI Taxonomy" id="46514"/>
    <lineage>
        <taxon>Eukaryota</taxon>
        <taxon>Metazoa</taxon>
        <taxon>Echinodermata</taxon>
        <taxon>Eleutherozoa</taxon>
        <taxon>Asterozoa</taxon>
        <taxon>Asteroidea</taxon>
        <taxon>Valvatacea</taxon>
        <taxon>Valvatida</taxon>
        <taxon>Asterinidae</taxon>
        <taxon>Patiria</taxon>
    </lineage>
</organism>
<keyword evidence="4" id="KW-1185">Reference proteome</keyword>
<feature type="signal peptide" evidence="2">
    <location>
        <begin position="1"/>
        <end position="21"/>
    </location>
</feature>
<evidence type="ECO:0000313" key="3">
    <source>
        <dbReference type="EnsemblMetazoa" id="XP_038047132.1"/>
    </source>
</evidence>
<feature type="chain" id="PRO_5037136891" evidence="2">
    <location>
        <begin position="22"/>
        <end position="111"/>
    </location>
</feature>
<reference evidence="3" key="1">
    <citation type="submission" date="2022-11" db="UniProtKB">
        <authorList>
            <consortium name="EnsemblMetazoa"/>
        </authorList>
    </citation>
    <scope>IDENTIFICATION</scope>
</reference>
<feature type="compositionally biased region" description="Basic and acidic residues" evidence="1">
    <location>
        <begin position="78"/>
        <end position="87"/>
    </location>
</feature>
<evidence type="ECO:0000256" key="1">
    <source>
        <dbReference type="SAM" id="MobiDB-lite"/>
    </source>
</evidence>
<feature type="compositionally biased region" description="Basic and acidic residues" evidence="1">
    <location>
        <begin position="54"/>
        <end position="70"/>
    </location>
</feature>
<accession>A0A913Z5Y8</accession>
<evidence type="ECO:0000256" key="2">
    <source>
        <dbReference type="SAM" id="SignalP"/>
    </source>
</evidence>
<dbReference type="RefSeq" id="XP_038047132.1">
    <property type="nucleotide sequence ID" value="XM_038191204.1"/>
</dbReference>
<evidence type="ECO:0000313" key="4">
    <source>
        <dbReference type="Proteomes" id="UP000887568"/>
    </source>
</evidence>